<reference evidence="1" key="2">
    <citation type="journal article" date="2015" name="Data Brief">
        <title>Shoot transcriptome of the giant reed, Arundo donax.</title>
        <authorList>
            <person name="Barrero R.A."/>
            <person name="Guerrero F.D."/>
            <person name="Moolhuijzen P."/>
            <person name="Goolsby J.A."/>
            <person name="Tidwell J."/>
            <person name="Bellgard S.E."/>
            <person name="Bellgard M.I."/>
        </authorList>
    </citation>
    <scope>NUCLEOTIDE SEQUENCE</scope>
    <source>
        <tissue evidence="1">Shoot tissue taken approximately 20 cm above the soil surface</tissue>
    </source>
</reference>
<name>A0A0A9E4E5_ARUDO</name>
<organism evidence="1">
    <name type="scientific">Arundo donax</name>
    <name type="common">Giant reed</name>
    <name type="synonym">Donax arundinaceus</name>
    <dbReference type="NCBI Taxonomy" id="35708"/>
    <lineage>
        <taxon>Eukaryota</taxon>
        <taxon>Viridiplantae</taxon>
        <taxon>Streptophyta</taxon>
        <taxon>Embryophyta</taxon>
        <taxon>Tracheophyta</taxon>
        <taxon>Spermatophyta</taxon>
        <taxon>Magnoliopsida</taxon>
        <taxon>Liliopsida</taxon>
        <taxon>Poales</taxon>
        <taxon>Poaceae</taxon>
        <taxon>PACMAD clade</taxon>
        <taxon>Arundinoideae</taxon>
        <taxon>Arundineae</taxon>
        <taxon>Arundo</taxon>
    </lineage>
</organism>
<dbReference type="EMBL" id="GBRH01203987">
    <property type="protein sequence ID" value="JAD93908.1"/>
    <property type="molecule type" value="Transcribed_RNA"/>
</dbReference>
<sequence length="89" mass="9924">MSLKPAYVLLSIKTSAPQKLQGPSPSCSHTILPHDKQLLIRLCCSAWHEQGFPCLKTIEPFAASVREMTFTPFFFEPLLEASWDSAVSD</sequence>
<proteinExistence type="predicted"/>
<dbReference type="AlphaFoldDB" id="A0A0A9E4E5"/>
<reference evidence="1" key="1">
    <citation type="submission" date="2014-09" db="EMBL/GenBank/DDBJ databases">
        <authorList>
            <person name="Magalhaes I.L.F."/>
            <person name="Oliveira U."/>
            <person name="Santos F.R."/>
            <person name="Vidigal T.H.D.A."/>
            <person name="Brescovit A.D."/>
            <person name="Santos A.J."/>
        </authorList>
    </citation>
    <scope>NUCLEOTIDE SEQUENCE</scope>
    <source>
        <tissue evidence="1">Shoot tissue taken approximately 20 cm above the soil surface</tissue>
    </source>
</reference>
<protein>
    <submittedName>
        <fullName evidence="1">Uncharacterized protein</fullName>
    </submittedName>
</protein>
<evidence type="ECO:0000313" key="1">
    <source>
        <dbReference type="EMBL" id="JAD93908.1"/>
    </source>
</evidence>
<accession>A0A0A9E4E5</accession>